<keyword evidence="2" id="KW-1185">Reference proteome</keyword>
<feature type="compositionally biased region" description="Polar residues" evidence="1">
    <location>
        <begin position="25"/>
        <end position="40"/>
    </location>
</feature>
<name>A0A914CRX4_9BILA</name>
<dbReference type="AlphaFoldDB" id="A0A914CRX4"/>
<organism evidence="2 3">
    <name type="scientific">Acrobeloides nanus</name>
    <dbReference type="NCBI Taxonomy" id="290746"/>
    <lineage>
        <taxon>Eukaryota</taxon>
        <taxon>Metazoa</taxon>
        <taxon>Ecdysozoa</taxon>
        <taxon>Nematoda</taxon>
        <taxon>Chromadorea</taxon>
        <taxon>Rhabditida</taxon>
        <taxon>Tylenchina</taxon>
        <taxon>Cephalobomorpha</taxon>
        <taxon>Cephaloboidea</taxon>
        <taxon>Cephalobidae</taxon>
        <taxon>Acrobeloides</taxon>
    </lineage>
</organism>
<evidence type="ECO:0000313" key="2">
    <source>
        <dbReference type="Proteomes" id="UP000887540"/>
    </source>
</evidence>
<proteinExistence type="predicted"/>
<evidence type="ECO:0000313" key="3">
    <source>
        <dbReference type="WBParaSite" id="ACRNAN_scaffold1383.g20955.t1"/>
    </source>
</evidence>
<protein>
    <submittedName>
        <fullName evidence="3">Uncharacterized protein</fullName>
    </submittedName>
</protein>
<feature type="compositionally biased region" description="Polar residues" evidence="1">
    <location>
        <begin position="64"/>
        <end position="73"/>
    </location>
</feature>
<accession>A0A914CRX4</accession>
<dbReference type="WBParaSite" id="ACRNAN_scaffold1383.g20955.t1">
    <property type="protein sequence ID" value="ACRNAN_scaffold1383.g20955.t1"/>
    <property type="gene ID" value="ACRNAN_scaffold1383.g20955"/>
</dbReference>
<dbReference type="Proteomes" id="UP000887540">
    <property type="component" value="Unplaced"/>
</dbReference>
<reference evidence="3" key="1">
    <citation type="submission" date="2022-11" db="UniProtKB">
        <authorList>
            <consortium name="WormBaseParasite"/>
        </authorList>
    </citation>
    <scope>IDENTIFICATION</scope>
</reference>
<sequence>MGSTESLKKNPRLCKTTVPFDNRSFRSSSARMPDSWSTRTLGRPGQLVDSGPSLRPLSGRPSVRVNQLSDNAV</sequence>
<feature type="region of interest" description="Disordered" evidence="1">
    <location>
        <begin position="1"/>
        <end position="73"/>
    </location>
</feature>
<evidence type="ECO:0000256" key="1">
    <source>
        <dbReference type="SAM" id="MobiDB-lite"/>
    </source>
</evidence>